<evidence type="ECO:0000313" key="1">
    <source>
        <dbReference type="EMBL" id="UPQ78292.1"/>
    </source>
</evidence>
<dbReference type="InterPro" id="IPR022385">
    <property type="entry name" value="Rhs_assc_core"/>
</dbReference>
<protein>
    <recommendedName>
        <fullName evidence="3">RHS repeat-associated core domain-containing protein</fullName>
    </recommendedName>
</protein>
<dbReference type="PANTHER" id="PTHR32305">
    <property type="match status" value="1"/>
</dbReference>
<dbReference type="EMBL" id="CP096205">
    <property type="protein sequence ID" value="UPQ78292.1"/>
    <property type="molecule type" value="Genomic_DNA"/>
</dbReference>
<evidence type="ECO:0000313" key="2">
    <source>
        <dbReference type="Proteomes" id="UP000830583"/>
    </source>
</evidence>
<evidence type="ECO:0008006" key="3">
    <source>
        <dbReference type="Google" id="ProtNLM"/>
    </source>
</evidence>
<dbReference type="PANTHER" id="PTHR32305:SF15">
    <property type="entry name" value="PROTEIN RHSA-RELATED"/>
    <property type="match status" value="1"/>
</dbReference>
<gene>
    <name evidence="1" type="ORF">M0M57_11750</name>
</gene>
<dbReference type="InterPro" id="IPR050708">
    <property type="entry name" value="T6SS_VgrG/RHS"/>
</dbReference>
<dbReference type="NCBIfam" id="TIGR03696">
    <property type="entry name" value="Rhs_assc_core"/>
    <property type="match status" value="1"/>
</dbReference>
<dbReference type="RefSeq" id="WP_248433219.1">
    <property type="nucleotide sequence ID" value="NZ_CP096205.1"/>
</dbReference>
<keyword evidence="2" id="KW-1185">Reference proteome</keyword>
<proteinExistence type="predicted"/>
<accession>A0ABY4KFR9</accession>
<dbReference type="Proteomes" id="UP000830583">
    <property type="component" value="Chromosome"/>
</dbReference>
<organism evidence="1 2">
    <name type="scientific">Flavobacterium azooxidireducens</name>
    <dbReference type="NCBI Taxonomy" id="1871076"/>
    <lineage>
        <taxon>Bacteria</taxon>
        <taxon>Pseudomonadati</taxon>
        <taxon>Bacteroidota</taxon>
        <taxon>Flavobacteriia</taxon>
        <taxon>Flavobacteriales</taxon>
        <taxon>Flavobacteriaceae</taxon>
        <taxon>Flavobacterium</taxon>
    </lineage>
</organism>
<reference evidence="1" key="1">
    <citation type="submission" date="2022-04" db="EMBL/GenBank/DDBJ databases">
        <title>Consumption of N2O by Flavobacterium azooxidireducens sp. nov. isolated from Decomposing Leaf Litter of Phragmites australis (Cav.).</title>
        <authorList>
            <person name="Behrendt U."/>
            <person name="Spanner T."/>
            <person name="Augustin J."/>
            <person name="Horn M.A."/>
            <person name="Kolb S."/>
            <person name="Ulrich A."/>
        </authorList>
    </citation>
    <scope>NUCLEOTIDE SEQUENCE</scope>
    <source>
        <strain evidence="1">IGB 4-14</strain>
    </source>
</reference>
<name>A0ABY4KFR9_9FLAO</name>
<dbReference type="Gene3D" id="2.180.10.10">
    <property type="entry name" value="RHS repeat-associated core"/>
    <property type="match status" value="1"/>
</dbReference>
<sequence length="452" mass="50638">MSSTVQMGNYTSYPSAFLVVDPDGVYSKHYYAGAQRIAARVGEESADVLFPEDQAKFCSEDKGRTADEHKKLQQDDLQHYLEKGEIKTKLSFKEYKPQLDKEEDETTSYNDNGESYAARPKDQIYYYHPDHLGTATFLTDGNGLPYEFFLNLPFGETMAEQHSQTADYDNRWKFTGHELDRETGLYYAGARYYDPKVSIWLSVDPLAEKFASWNPYAYTFQNPINYIDPDGMQGVKPPNLSGIINVSNVLSGKKWIDYRSNVTVTSTRSVFGYEISRSTETRSSASGTYECADYSRLQVKQGGGDYTAVGSKKRVDMYIKQGGNDSKLDLQKGIDTIVKNLKEGKAVMAGVMYDSDKNTGNANSATNHFVTIVGMGNDEEGAYFSYYDNFTGGEGEEVGTDLSLNKFRMYKSSDGTHYFSDGKDGNIPLNGNEAATSSKPSRYVLTEIRDNE</sequence>